<dbReference type="InterPro" id="IPR053147">
    <property type="entry name" value="Hsp_HslJ-like"/>
</dbReference>
<dbReference type="EMBL" id="QYCN01000014">
    <property type="protein sequence ID" value="RIY10064.1"/>
    <property type="molecule type" value="Genomic_DNA"/>
</dbReference>
<feature type="signal peptide" evidence="1">
    <location>
        <begin position="1"/>
        <end position="22"/>
    </location>
</feature>
<dbReference type="AlphaFoldDB" id="A0A418QY28"/>
<dbReference type="Pfam" id="PF03724">
    <property type="entry name" value="META"/>
    <property type="match status" value="1"/>
</dbReference>
<dbReference type="PROSITE" id="PS51257">
    <property type="entry name" value="PROKAR_LIPOPROTEIN"/>
    <property type="match status" value="1"/>
</dbReference>
<feature type="chain" id="PRO_5019225468" evidence="1">
    <location>
        <begin position="23"/>
        <end position="144"/>
    </location>
</feature>
<evidence type="ECO:0000256" key="1">
    <source>
        <dbReference type="SAM" id="SignalP"/>
    </source>
</evidence>
<gene>
    <name evidence="3" type="ORF">D0T11_11030</name>
</gene>
<dbReference type="InterPro" id="IPR038670">
    <property type="entry name" value="HslJ-like_sf"/>
</dbReference>
<dbReference type="PANTHER" id="PTHR35535:SF1">
    <property type="entry name" value="HEAT SHOCK PROTEIN HSLJ"/>
    <property type="match status" value="1"/>
</dbReference>
<feature type="domain" description="DUF306" evidence="2">
    <location>
        <begin position="32"/>
        <end position="141"/>
    </location>
</feature>
<evidence type="ECO:0000313" key="3">
    <source>
        <dbReference type="EMBL" id="RIY10064.1"/>
    </source>
</evidence>
<dbReference type="InterPro" id="IPR005184">
    <property type="entry name" value="DUF306_Meta_HslJ"/>
</dbReference>
<dbReference type="Proteomes" id="UP000284250">
    <property type="component" value="Unassembled WGS sequence"/>
</dbReference>
<dbReference type="OrthoDB" id="880459at2"/>
<accession>A0A418QY28</accession>
<comment type="caution">
    <text evidence="3">The sequence shown here is derived from an EMBL/GenBank/DDBJ whole genome shotgun (WGS) entry which is preliminary data.</text>
</comment>
<dbReference type="Gene3D" id="2.40.128.270">
    <property type="match status" value="1"/>
</dbReference>
<evidence type="ECO:0000259" key="2">
    <source>
        <dbReference type="Pfam" id="PF03724"/>
    </source>
</evidence>
<reference evidence="3 4" key="1">
    <citation type="submission" date="2019-01" db="EMBL/GenBank/DDBJ databases">
        <title>Hymenobacter humicola sp. nov., isolated from soils in Antarctica.</title>
        <authorList>
            <person name="Sedlacek I."/>
            <person name="Holochova P."/>
            <person name="Kralova S."/>
            <person name="Pantucek R."/>
            <person name="Stankova E."/>
            <person name="Vrbovska V."/>
            <person name="Kristofova L."/>
            <person name="Svec P."/>
            <person name="Busse H.-J."/>
        </authorList>
    </citation>
    <scope>NUCLEOTIDE SEQUENCE [LARGE SCALE GENOMIC DNA]</scope>
    <source>
        <strain evidence="3 4">CCM 8852</strain>
    </source>
</reference>
<dbReference type="RefSeq" id="WP_119655844.1">
    <property type="nucleotide sequence ID" value="NZ_JBHUOI010000015.1"/>
</dbReference>
<dbReference type="PANTHER" id="PTHR35535">
    <property type="entry name" value="HEAT SHOCK PROTEIN HSLJ"/>
    <property type="match status" value="1"/>
</dbReference>
<protein>
    <submittedName>
        <fullName evidence="3">META domain-containing protein</fullName>
    </submittedName>
</protein>
<organism evidence="3 4">
    <name type="scientific">Hymenobacter rubripertinctus</name>
    <dbReference type="NCBI Taxonomy" id="2029981"/>
    <lineage>
        <taxon>Bacteria</taxon>
        <taxon>Pseudomonadati</taxon>
        <taxon>Bacteroidota</taxon>
        <taxon>Cytophagia</taxon>
        <taxon>Cytophagales</taxon>
        <taxon>Hymenobacteraceae</taxon>
        <taxon>Hymenobacter</taxon>
    </lineage>
</organism>
<keyword evidence="4" id="KW-1185">Reference proteome</keyword>
<keyword evidence="1" id="KW-0732">Signal</keyword>
<sequence>MARIVYAPLLLAAGLFSSCSKGSEPVPAPVYLFDQQWLLTQLDGQAVTVTPGTSAPNLTLSSVDNTSSGHVTCNQYGGTFVLRAGASQLTFSGQASTRATCPDQPLETRYLTLLPQVTRYVISHRELRLFGVETGQPLLVFAAK</sequence>
<proteinExistence type="predicted"/>
<name>A0A418QY28_9BACT</name>
<evidence type="ECO:0000313" key="4">
    <source>
        <dbReference type="Proteomes" id="UP000284250"/>
    </source>
</evidence>